<dbReference type="PANTHER" id="PTHR39175:SF1">
    <property type="entry name" value="FAMILY PROTEIN, PUTATIVE (AFU_ORTHOLOGUE AFUA_3G15060)-RELATED"/>
    <property type="match status" value="1"/>
</dbReference>
<dbReference type="OrthoDB" id="9813630at2"/>
<dbReference type="SUPFAM" id="SSF54593">
    <property type="entry name" value="Glyoxalase/Bleomycin resistance protein/Dihydroxybiphenyl dioxygenase"/>
    <property type="match status" value="1"/>
</dbReference>
<evidence type="ECO:0000259" key="1">
    <source>
        <dbReference type="PROSITE" id="PS51819"/>
    </source>
</evidence>
<dbReference type="PROSITE" id="PS51819">
    <property type="entry name" value="VOC"/>
    <property type="match status" value="1"/>
</dbReference>
<dbReference type="Proteomes" id="UP000298438">
    <property type="component" value="Unassembled WGS sequence"/>
</dbReference>
<accession>A0A4Y9STU9</accession>
<keyword evidence="3" id="KW-1185">Reference proteome</keyword>
<dbReference type="RefSeq" id="WP_135205593.1">
    <property type="nucleotide sequence ID" value="NZ_SPVF01000030.1"/>
</dbReference>
<dbReference type="Gene3D" id="3.10.180.10">
    <property type="entry name" value="2,3-Dihydroxybiphenyl 1,2-Dioxygenase, domain 1"/>
    <property type="match status" value="1"/>
</dbReference>
<organism evidence="2 3">
    <name type="scientific">Zemynaea arenosa</name>
    <dbReference type="NCBI Taxonomy" id="2561931"/>
    <lineage>
        <taxon>Bacteria</taxon>
        <taxon>Pseudomonadati</taxon>
        <taxon>Pseudomonadota</taxon>
        <taxon>Betaproteobacteria</taxon>
        <taxon>Burkholderiales</taxon>
        <taxon>Oxalobacteraceae</taxon>
        <taxon>Telluria group</taxon>
        <taxon>Zemynaea</taxon>
    </lineage>
</organism>
<dbReference type="InterPro" id="IPR004360">
    <property type="entry name" value="Glyas_Fos-R_dOase_dom"/>
</dbReference>
<proteinExistence type="predicted"/>
<protein>
    <submittedName>
        <fullName evidence="2">Glyoxalase</fullName>
    </submittedName>
</protein>
<dbReference type="PANTHER" id="PTHR39175">
    <property type="entry name" value="FAMILY PROTEIN, PUTATIVE (AFU_ORTHOLOGUE AFUA_3G15060)-RELATED"/>
    <property type="match status" value="1"/>
</dbReference>
<reference evidence="2 3" key="1">
    <citation type="submission" date="2019-03" db="EMBL/GenBank/DDBJ databases">
        <title>Draft Genome Sequence of Massilia arenosa sp. nov., a Novel Massilia Species Isolated from a Sandy-loam Maize Soil.</title>
        <authorList>
            <person name="Raths R."/>
            <person name="Peta V."/>
            <person name="Bucking H."/>
        </authorList>
    </citation>
    <scope>NUCLEOTIDE SEQUENCE [LARGE SCALE GENOMIC DNA]</scope>
    <source>
        <strain evidence="2 3">MC02</strain>
    </source>
</reference>
<comment type="caution">
    <text evidence="2">The sequence shown here is derived from an EMBL/GenBank/DDBJ whole genome shotgun (WGS) entry which is preliminary data.</text>
</comment>
<dbReference type="InterPro" id="IPR029068">
    <property type="entry name" value="Glyas_Bleomycin-R_OHBP_Dase"/>
</dbReference>
<name>A0A4Y9STU9_9BURK</name>
<feature type="domain" description="VOC" evidence="1">
    <location>
        <begin position="6"/>
        <end position="120"/>
    </location>
</feature>
<gene>
    <name evidence="2" type="ORF">E4L96_02130</name>
</gene>
<dbReference type="Pfam" id="PF00903">
    <property type="entry name" value="Glyoxalase"/>
    <property type="match status" value="1"/>
</dbReference>
<sequence length="122" mass="13206">MTEILGLDHVQVAIPAGAEEEARAFYGGLLGMTEIPKPSVLAVRGGCWFQCGMQQLHIGADKDFHAARKAHPALLVRGLAALRARLQGAGCQLEPGEALEGVDRWMVYDPFGNRVELVERLA</sequence>
<evidence type="ECO:0000313" key="2">
    <source>
        <dbReference type="EMBL" id="TFW28759.1"/>
    </source>
</evidence>
<dbReference type="InterPro" id="IPR037523">
    <property type="entry name" value="VOC_core"/>
</dbReference>
<dbReference type="EMBL" id="SPVF01000030">
    <property type="protein sequence ID" value="TFW28759.1"/>
    <property type="molecule type" value="Genomic_DNA"/>
</dbReference>
<evidence type="ECO:0000313" key="3">
    <source>
        <dbReference type="Proteomes" id="UP000298438"/>
    </source>
</evidence>
<dbReference type="AlphaFoldDB" id="A0A4Y9STU9"/>